<comment type="subcellular location">
    <subcellularLocation>
        <location evidence="1">Cell membrane</location>
        <topology evidence="1">Multi-pass membrane protein</topology>
    </subcellularLocation>
</comment>
<feature type="transmembrane region" description="Helical" evidence="6">
    <location>
        <begin position="292"/>
        <end position="310"/>
    </location>
</feature>
<name>A0ABY7ANP6_9ALTE</name>
<feature type="transmembrane region" description="Helical" evidence="6">
    <location>
        <begin position="521"/>
        <end position="538"/>
    </location>
</feature>
<dbReference type="InterPro" id="IPR036866">
    <property type="entry name" value="RibonucZ/Hydroxyglut_hydro"/>
</dbReference>
<dbReference type="CDD" id="cd07731">
    <property type="entry name" value="ComA-like_MBL-fold"/>
    <property type="match status" value="1"/>
</dbReference>
<reference evidence="8" key="1">
    <citation type="submission" date="2022-10" db="EMBL/GenBank/DDBJ databases">
        <title>Catenovulum adriacola sp. nov. isolated in the Harbour of Susak.</title>
        <authorList>
            <person name="Schoch T."/>
            <person name="Reich S.J."/>
            <person name="Stoeferle S."/>
            <person name="Flaiz M."/>
            <person name="Kazda M."/>
            <person name="Riedel C.U."/>
            <person name="Duerre P."/>
        </authorList>
    </citation>
    <scope>NUCLEOTIDE SEQUENCE</scope>
    <source>
        <strain evidence="8">TS8</strain>
    </source>
</reference>
<keyword evidence="4 6" id="KW-1133">Transmembrane helix</keyword>
<dbReference type="InterPro" id="IPR035681">
    <property type="entry name" value="ComA-like_MBL"/>
</dbReference>
<proteinExistence type="predicted"/>
<dbReference type="EMBL" id="CP109965">
    <property type="protein sequence ID" value="WAJ71193.1"/>
    <property type="molecule type" value="Genomic_DNA"/>
</dbReference>
<evidence type="ECO:0000256" key="1">
    <source>
        <dbReference type="ARBA" id="ARBA00004651"/>
    </source>
</evidence>
<dbReference type="InterPro" id="IPR025405">
    <property type="entry name" value="DUF4131"/>
</dbReference>
<dbReference type="InterPro" id="IPR001279">
    <property type="entry name" value="Metallo-B-lactamas"/>
</dbReference>
<evidence type="ECO:0000313" key="9">
    <source>
        <dbReference type="Proteomes" id="UP001163726"/>
    </source>
</evidence>
<dbReference type="PANTHER" id="PTHR30619">
    <property type="entry name" value="DNA INTERNALIZATION/COMPETENCE PROTEIN COMEC/REC2"/>
    <property type="match status" value="1"/>
</dbReference>
<keyword evidence="3 6" id="KW-0812">Transmembrane</keyword>
<keyword evidence="5 6" id="KW-0472">Membrane</keyword>
<protein>
    <submittedName>
        <fullName evidence="8">DNA internalization-related competence protein ComEC/Rec2</fullName>
    </submittedName>
</protein>
<evidence type="ECO:0000256" key="6">
    <source>
        <dbReference type="SAM" id="Phobius"/>
    </source>
</evidence>
<evidence type="ECO:0000256" key="2">
    <source>
        <dbReference type="ARBA" id="ARBA00022475"/>
    </source>
</evidence>
<evidence type="ECO:0000256" key="5">
    <source>
        <dbReference type="ARBA" id="ARBA00023136"/>
    </source>
</evidence>
<feature type="transmembrane region" description="Helical" evidence="6">
    <location>
        <begin position="465"/>
        <end position="485"/>
    </location>
</feature>
<feature type="transmembrane region" description="Helical" evidence="6">
    <location>
        <begin position="414"/>
        <end position="444"/>
    </location>
</feature>
<dbReference type="Pfam" id="PF13567">
    <property type="entry name" value="DUF4131"/>
    <property type="match status" value="1"/>
</dbReference>
<feature type="transmembrane region" description="Helical" evidence="6">
    <location>
        <begin position="497"/>
        <end position="514"/>
    </location>
</feature>
<evidence type="ECO:0000256" key="4">
    <source>
        <dbReference type="ARBA" id="ARBA00022989"/>
    </source>
</evidence>
<dbReference type="InterPro" id="IPR004797">
    <property type="entry name" value="Competence_ComEC/Rec2"/>
</dbReference>
<dbReference type="Gene3D" id="3.60.15.10">
    <property type="entry name" value="Ribonuclease Z/Hydroxyacylglutathione hydrolase-like"/>
    <property type="match status" value="2"/>
</dbReference>
<dbReference type="SMART" id="SM00849">
    <property type="entry name" value="Lactamase_B"/>
    <property type="match status" value="1"/>
</dbReference>
<feature type="transmembrane region" description="Helical" evidence="6">
    <location>
        <begin position="31"/>
        <end position="61"/>
    </location>
</feature>
<dbReference type="InterPro" id="IPR052159">
    <property type="entry name" value="Competence_DNA_uptake"/>
</dbReference>
<sequence length="796" mass="90105">MEALLLAFISGNFLANVFPTLLSVNECVVTIAIILVLLQQGLFRAAACLIGFVTVSVAMILQLAWQPTQLDISTDINITGRVSTLVKSEKQQVRFNLLLDCVQNPSLGSIQTPALSKDTCPEPLQEKFQETAQSFLIKPKVRLTWYQPEWVVKQGQLLSLSVRLKPPHGVHNAAGFDYQRWLISEAIVATGYVKQIKLIGTDIDWRQSTFDYLQQQFANLTHKDLMIGLLMGERSLMESSRWDVLKQTGTAHLLAVSGLHLGLVFIWCYWLLRLLLRPFAYLLTSNLDNLALIVAIVITWLFCALTGFSLPGIRAAIFISCFALFGLLGWHIGLACRFLFAVSLVLIALPTSPLSLSFWLSFYAAGFIVFLLWYFKWHLKLKRWDKLKRFILLQLWLSIGLIPIQILFFQHLPYLSIVANLIAIPLLSLVVLPSLLLAGGLDFFVIQLETLTWFDLELLKRLVDIGYQLSHVLLDILWQWLYLIAQLDLATASVSSKYLKFLWFFVIALLLLKLPMSKKTTCYLLTIPISFLLLALAHPKKLYWQLDMLDVGQGLAVLITRDQQSILYDTGDAYRSGFNLFEAVVEPNLTELNSDLIGVVVSHADKDHAGGLNVIREKYPNLPIWQGQHGCADFAKMNKLGLNWQYLPVMDKQAGIDSNNSSCVFKVTGLNHSVLLTGDIEKETEKNLLKNYAHLLPSDVLLVPHHGSKTSSTPEFINQVNPKISLNSAGLFNRFGHPSSEIEKRYQQQQVLFLNTATQGQIQIQFKADSILWGTYTKNLWRPWHSKIWRSANSYF</sequence>
<evidence type="ECO:0000256" key="3">
    <source>
        <dbReference type="ARBA" id="ARBA00022692"/>
    </source>
</evidence>
<dbReference type="NCBIfam" id="TIGR00360">
    <property type="entry name" value="ComEC_N-term"/>
    <property type="match status" value="1"/>
</dbReference>
<dbReference type="PANTHER" id="PTHR30619:SF1">
    <property type="entry name" value="RECOMBINATION PROTEIN 2"/>
    <property type="match status" value="1"/>
</dbReference>
<dbReference type="NCBIfam" id="TIGR00361">
    <property type="entry name" value="ComEC_Rec2"/>
    <property type="match status" value="1"/>
</dbReference>
<dbReference type="Pfam" id="PF00753">
    <property type="entry name" value="Lactamase_B"/>
    <property type="match status" value="1"/>
</dbReference>
<feature type="transmembrane region" description="Helical" evidence="6">
    <location>
        <begin position="251"/>
        <end position="272"/>
    </location>
</feature>
<feature type="transmembrane region" description="Helical" evidence="6">
    <location>
        <begin position="356"/>
        <end position="375"/>
    </location>
</feature>
<dbReference type="InterPro" id="IPR004477">
    <property type="entry name" value="ComEC_N"/>
</dbReference>
<dbReference type="Proteomes" id="UP001163726">
    <property type="component" value="Chromosome"/>
</dbReference>
<gene>
    <name evidence="8" type="ORF">OLW01_05150</name>
</gene>
<keyword evidence="2" id="KW-1003">Cell membrane</keyword>
<keyword evidence="9" id="KW-1185">Reference proteome</keyword>
<organism evidence="8 9">
    <name type="scientific">Catenovulum adriaticum</name>
    <dbReference type="NCBI Taxonomy" id="2984846"/>
    <lineage>
        <taxon>Bacteria</taxon>
        <taxon>Pseudomonadati</taxon>
        <taxon>Pseudomonadota</taxon>
        <taxon>Gammaproteobacteria</taxon>
        <taxon>Alteromonadales</taxon>
        <taxon>Alteromonadaceae</taxon>
        <taxon>Catenovulum</taxon>
    </lineage>
</organism>
<evidence type="ECO:0000259" key="7">
    <source>
        <dbReference type="SMART" id="SM00849"/>
    </source>
</evidence>
<dbReference type="RefSeq" id="WP_268075659.1">
    <property type="nucleotide sequence ID" value="NZ_CP109965.1"/>
</dbReference>
<dbReference type="SUPFAM" id="SSF56281">
    <property type="entry name" value="Metallo-hydrolase/oxidoreductase"/>
    <property type="match status" value="1"/>
</dbReference>
<feature type="domain" description="Metallo-beta-lactamase" evidence="7">
    <location>
        <begin position="553"/>
        <end position="706"/>
    </location>
</feature>
<dbReference type="Pfam" id="PF03772">
    <property type="entry name" value="Competence"/>
    <property type="match status" value="1"/>
</dbReference>
<feature type="transmembrane region" description="Helical" evidence="6">
    <location>
        <begin position="387"/>
        <end position="408"/>
    </location>
</feature>
<accession>A0ABY7ANP6</accession>
<feature type="transmembrane region" description="Helical" evidence="6">
    <location>
        <begin position="317"/>
        <end position="350"/>
    </location>
</feature>
<evidence type="ECO:0000313" key="8">
    <source>
        <dbReference type="EMBL" id="WAJ71193.1"/>
    </source>
</evidence>